<gene>
    <name evidence="1" type="ORF">NCTC11460_02150</name>
</gene>
<evidence type="ECO:0000313" key="2">
    <source>
        <dbReference type="Proteomes" id="UP000255101"/>
    </source>
</evidence>
<name>A0A379CI86_9FIRM</name>
<proteinExistence type="predicted"/>
<dbReference type="Proteomes" id="UP000255101">
    <property type="component" value="Unassembled WGS sequence"/>
</dbReference>
<sequence>MKLLNNLDLTKNQLLNAVLQTLAQAPTDPISGQVYYNSADKRVYVWTGAVWLAMDAKDASPTAVSIVNAINDGTAMIEISKIKDLVTKLSAANIVATINDGTENINAERINGLANALDGANIVSKINDGTSKIDINKIDGLEEKLTPDKIVDSVIASDKTIPTNKITGLDIALAGKVTDQEAQNKANTALQQAKEFTTAEINKLINGAGEAYDTLKELGDLIQSNKGVAEALTTQIGKKTDKFVKVIGDGASKEFTVNHKLNTQDVIVAVRENTAPFDVVLVGTEYIDENNVKINFAKAPEQDKYKVIVIG</sequence>
<dbReference type="EMBL" id="UGTB01000004">
    <property type="protein sequence ID" value="SUB62142.1"/>
    <property type="molecule type" value="Genomic_DNA"/>
</dbReference>
<accession>A0A379CI86</accession>
<reference evidence="1 2" key="1">
    <citation type="submission" date="2018-06" db="EMBL/GenBank/DDBJ databases">
        <authorList>
            <consortium name="Pathogen Informatics"/>
            <person name="Doyle S."/>
        </authorList>
    </citation>
    <scope>NUCLEOTIDE SEQUENCE [LARGE SCALE GENOMIC DNA]</scope>
    <source>
        <strain evidence="1 2">NCTC11460</strain>
    </source>
</reference>
<organism evidence="1 2">
    <name type="scientific">Peptostreptococcus anaerobius</name>
    <dbReference type="NCBI Taxonomy" id="1261"/>
    <lineage>
        <taxon>Bacteria</taxon>
        <taxon>Bacillati</taxon>
        <taxon>Bacillota</taxon>
        <taxon>Clostridia</taxon>
        <taxon>Peptostreptococcales</taxon>
        <taxon>Peptostreptococcaceae</taxon>
        <taxon>Peptostreptococcus</taxon>
    </lineage>
</organism>
<dbReference type="RefSeq" id="WP_019595645.1">
    <property type="nucleotide sequence ID" value="NZ_FOVA01000007.1"/>
</dbReference>
<evidence type="ECO:0000313" key="1">
    <source>
        <dbReference type="EMBL" id="SUB62142.1"/>
    </source>
</evidence>
<dbReference type="AlphaFoldDB" id="A0A379CI86"/>
<protein>
    <submittedName>
        <fullName evidence="1">Uncharacterized protein</fullName>
    </submittedName>
</protein>